<dbReference type="RefSeq" id="WP_014487566.1">
    <property type="nucleotide sequence ID" value="NC_017243.1"/>
</dbReference>
<keyword evidence="2" id="KW-1185">Reference proteome</keyword>
<sequence>MEYGYELIYAVEAINEMDQELKKRLKEFIYIAKKILKMILILI</sequence>
<dbReference type="EMBL" id="CP002874">
    <property type="protein sequence ID" value="AEM21733.1"/>
    <property type="molecule type" value="Genomic_DNA"/>
</dbReference>
<protein>
    <submittedName>
        <fullName evidence="1">Uncharacterized protein</fullName>
    </submittedName>
</protein>
<dbReference type="PATRIC" id="fig|1045858.4.peg.1110"/>
<proteinExistence type="predicted"/>
<reference evidence="1 2" key="1">
    <citation type="journal article" date="2011" name="BMC Genomics">
        <title>Complete genome sequence of Brachyspira intermedia reveals unique genomic features in Brachyspira species and phage-mediated horizontal gene transfer.</title>
        <authorList>
            <person name="Hafstrom T."/>
            <person name="Jansson D.S."/>
            <person name="Segerman B."/>
        </authorList>
    </citation>
    <scope>NUCLEOTIDE SEQUENCE [LARGE SCALE GENOMIC DNA]</scope>
    <source>
        <strain evidence="2">ATCC 51140 / PWS/A</strain>
    </source>
</reference>
<dbReference type="HOGENOM" id="CLU_3230556_0_0_12"/>
<dbReference type="GeneID" id="88626030"/>
<dbReference type="Proteomes" id="UP000008522">
    <property type="component" value="Chromosome"/>
</dbReference>
<gene>
    <name evidence="1" type="ordered locus">Bint_1110</name>
</gene>
<name>G0EMP5_BRAIP</name>
<evidence type="ECO:0000313" key="1">
    <source>
        <dbReference type="EMBL" id="AEM21733.1"/>
    </source>
</evidence>
<dbReference type="KEGG" id="bip:Bint_1110"/>
<dbReference type="AlphaFoldDB" id="G0EMP5"/>
<evidence type="ECO:0000313" key="2">
    <source>
        <dbReference type="Proteomes" id="UP000008522"/>
    </source>
</evidence>
<accession>G0EMP5</accession>
<organism evidence="1 2">
    <name type="scientific">Brachyspira intermedia (strain ATCC 51140 / PWS/A)</name>
    <name type="common">Serpulina intermedia</name>
    <dbReference type="NCBI Taxonomy" id="1045858"/>
    <lineage>
        <taxon>Bacteria</taxon>
        <taxon>Pseudomonadati</taxon>
        <taxon>Spirochaetota</taxon>
        <taxon>Spirochaetia</taxon>
        <taxon>Brachyspirales</taxon>
        <taxon>Brachyspiraceae</taxon>
        <taxon>Brachyspira</taxon>
    </lineage>
</organism>